<dbReference type="SUPFAM" id="SSF48498">
    <property type="entry name" value="Tetracyclin repressor-like, C-terminal domain"/>
    <property type="match status" value="1"/>
</dbReference>
<dbReference type="PROSITE" id="PS50977">
    <property type="entry name" value="HTH_TETR_2"/>
    <property type="match status" value="1"/>
</dbReference>
<dbReference type="Gene3D" id="1.10.357.10">
    <property type="entry name" value="Tetracycline Repressor, domain 2"/>
    <property type="match status" value="1"/>
</dbReference>
<dbReference type="InterPro" id="IPR050109">
    <property type="entry name" value="HTH-type_TetR-like_transc_reg"/>
</dbReference>
<feature type="DNA-binding region" description="H-T-H motif" evidence="4">
    <location>
        <begin position="36"/>
        <end position="55"/>
    </location>
</feature>
<dbReference type="InterPro" id="IPR001647">
    <property type="entry name" value="HTH_TetR"/>
</dbReference>
<gene>
    <name evidence="6" type="ORF">LX13_004012</name>
</gene>
<dbReference type="PANTHER" id="PTHR30055">
    <property type="entry name" value="HTH-TYPE TRANSCRIPTIONAL REGULATOR RUTR"/>
    <property type="match status" value="1"/>
</dbReference>
<dbReference type="RefSeq" id="WP_308214770.1">
    <property type="nucleotide sequence ID" value="NZ_BAAAJQ010000003.1"/>
</dbReference>
<name>A0ABT1HJQ9_9NOCA</name>
<keyword evidence="2 4" id="KW-0238">DNA-binding</keyword>
<protein>
    <submittedName>
        <fullName evidence="6">Transcriptional regulator, TetR family</fullName>
    </submittedName>
</protein>
<comment type="caution">
    <text evidence="6">The sequence shown here is derived from an EMBL/GenBank/DDBJ whole genome shotgun (WGS) entry which is preliminary data.</text>
</comment>
<dbReference type="InterPro" id="IPR036271">
    <property type="entry name" value="Tet_transcr_reg_TetR-rel_C_sf"/>
</dbReference>
<evidence type="ECO:0000259" key="5">
    <source>
        <dbReference type="PROSITE" id="PS50977"/>
    </source>
</evidence>
<dbReference type="InterPro" id="IPR009057">
    <property type="entry name" value="Homeodomain-like_sf"/>
</dbReference>
<sequence length="222" mass="23860">MAAGQRNERRADALSRERIVAESVEILDAEGEAGLTFRALAARLSTGAGAIYHHVANKTELLSAATEHVIAGVVTDTGSEQPAESIREIALGVFDAIDAHPWVGTHLSREPWQTAMLRIWEALGGRLPALGVPEQRRFDAASALVSYVLGVAGQNAANARRDFGGATDRSVVLGAVAVRWAEMDDREFPFVRYLSSQVRDHDDREQFLAGVDIFLAGIATAG</sequence>
<dbReference type="Proteomes" id="UP001206895">
    <property type="component" value="Unassembled WGS sequence"/>
</dbReference>
<organism evidence="6 7">
    <name type="scientific">Williamsia maris</name>
    <dbReference type="NCBI Taxonomy" id="72806"/>
    <lineage>
        <taxon>Bacteria</taxon>
        <taxon>Bacillati</taxon>
        <taxon>Actinomycetota</taxon>
        <taxon>Actinomycetes</taxon>
        <taxon>Mycobacteriales</taxon>
        <taxon>Nocardiaceae</taxon>
        <taxon>Williamsia</taxon>
    </lineage>
</organism>
<evidence type="ECO:0000256" key="4">
    <source>
        <dbReference type="PROSITE-ProRule" id="PRU00335"/>
    </source>
</evidence>
<evidence type="ECO:0000256" key="1">
    <source>
        <dbReference type="ARBA" id="ARBA00023015"/>
    </source>
</evidence>
<evidence type="ECO:0000256" key="2">
    <source>
        <dbReference type="ARBA" id="ARBA00023125"/>
    </source>
</evidence>
<reference evidence="6 7" key="1">
    <citation type="submission" date="2022-06" db="EMBL/GenBank/DDBJ databases">
        <title>Genomic Encyclopedia of Archaeal and Bacterial Type Strains, Phase II (KMG-II): from individual species to whole genera.</title>
        <authorList>
            <person name="Goeker M."/>
        </authorList>
    </citation>
    <scope>NUCLEOTIDE SEQUENCE [LARGE SCALE GENOMIC DNA]</scope>
    <source>
        <strain evidence="6 7">DSM 44693</strain>
    </source>
</reference>
<proteinExistence type="predicted"/>
<keyword evidence="1" id="KW-0805">Transcription regulation</keyword>
<dbReference type="EMBL" id="JAMTCJ010000004">
    <property type="protein sequence ID" value="MCP2178171.1"/>
    <property type="molecule type" value="Genomic_DNA"/>
</dbReference>
<dbReference type="PANTHER" id="PTHR30055:SF151">
    <property type="entry name" value="TRANSCRIPTIONAL REGULATORY PROTEIN"/>
    <property type="match status" value="1"/>
</dbReference>
<accession>A0ABT1HJQ9</accession>
<evidence type="ECO:0000256" key="3">
    <source>
        <dbReference type="ARBA" id="ARBA00023163"/>
    </source>
</evidence>
<evidence type="ECO:0000313" key="6">
    <source>
        <dbReference type="EMBL" id="MCP2178171.1"/>
    </source>
</evidence>
<evidence type="ECO:0000313" key="7">
    <source>
        <dbReference type="Proteomes" id="UP001206895"/>
    </source>
</evidence>
<keyword evidence="7" id="KW-1185">Reference proteome</keyword>
<dbReference type="Pfam" id="PF00440">
    <property type="entry name" value="TetR_N"/>
    <property type="match status" value="1"/>
</dbReference>
<feature type="domain" description="HTH tetR-type" evidence="5">
    <location>
        <begin position="13"/>
        <end position="73"/>
    </location>
</feature>
<dbReference type="Gene3D" id="1.10.10.60">
    <property type="entry name" value="Homeodomain-like"/>
    <property type="match status" value="1"/>
</dbReference>
<keyword evidence="3" id="KW-0804">Transcription</keyword>
<dbReference type="SUPFAM" id="SSF46689">
    <property type="entry name" value="Homeodomain-like"/>
    <property type="match status" value="1"/>
</dbReference>